<sequence length="113" mass="12963">MLELKVVAKLQEEVSYIFVHPNLYKNQFDMENLELLTVEELIDSMNKYLKDNLMEEVSAHVDALHAMNFISDRAVVGSMLALRKNLPFSSLEDLLPLETKTNPVAPQMTLNNR</sequence>
<evidence type="ECO:0000313" key="1">
    <source>
        <dbReference type="EMBL" id="KAH7515910.1"/>
    </source>
</evidence>
<proteinExistence type="predicted"/>
<evidence type="ECO:0000313" key="2">
    <source>
        <dbReference type="Proteomes" id="UP000813462"/>
    </source>
</evidence>
<reference evidence="1" key="1">
    <citation type="journal article" date="2021" name="Front. Plant Sci.">
        <title>Chromosome-Scale Genome Assembly for Chinese Sour Jujube and Insights Into Its Genome Evolution and Domestication Signature.</title>
        <authorList>
            <person name="Shen L.-Y."/>
            <person name="Luo H."/>
            <person name="Wang X.-L."/>
            <person name="Wang X.-M."/>
            <person name="Qiu X.-J."/>
            <person name="Liu H."/>
            <person name="Zhou S.-S."/>
            <person name="Jia K.-H."/>
            <person name="Nie S."/>
            <person name="Bao Y.-T."/>
            <person name="Zhang R.-G."/>
            <person name="Yun Q.-Z."/>
            <person name="Chai Y.-H."/>
            <person name="Lu J.-Y."/>
            <person name="Li Y."/>
            <person name="Zhao S.-W."/>
            <person name="Mao J.-F."/>
            <person name="Jia S.-G."/>
            <person name="Mao Y.-M."/>
        </authorList>
    </citation>
    <scope>NUCLEOTIDE SEQUENCE</scope>
    <source>
        <strain evidence="1">AT0</strain>
        <tissue evidence="1">Leaf</tissue>
    </source>
</reference>
<dbReference type="EMBL" id="JAEACU010000010">
    <property type="protein sequence ID" value="KAH7515910.1"/>
    <property type="molecule type" value="Genomic_DNA"/>
</dbReference>
<name>A0A978UM58_ZIZJJ</name>
<comment type="caution">
    <text evidence="1">The sequence shown here is derived from an EMBL/GenBank/DDBJ whole genome shotgun (WGS) entry which is preliminary data.</text>
</comment>
<protein>
    <submittedName>
        <fullName evidence="1">Uncharacterized protein</fullName>
    </submittedName>
</protein>
<accession>A0A978UM58</accession>
<organism evidence="1 2">
    <name type="scientific">Ziziphus jujuba var. spinosa</name>
    <dbReference type="NCBI Taxonomy" id="714518"/>
    <lineage>
        <taxon>Eukaryota</taxon>
        <taxon>Viridiplantae</taxon>
        <taxon>Streptophyta</taxon>
        <taxon>Embryophyta</taxon>
        <taxon>Tracheophyta</taxon>
        <taxon>Spermatophyta</taxon>
        <taxon>Magnoliopsida</taxon>
        <taxon>eudicotyledons</taxon>
        <taxon>Gunneridae</taxon>
        <taxon>Pentapetalae</taxon>
        <taxon>rosids</taxon>
        <taxon>fabids</taxon>
        <taxon>Rosales</taxon>
        <taxon>Rhamnaceae</taxon>
        <taxon>Paliureae</taxon>
        <taxon>Ziziphus</taxon>
    </lineage>
</organism>
<gene>
    <name evidence="1" type="ORF">FEM48_Zijuj10G0078400</name>
</gene>
<dbReference type="AlphaFoldDB" id="A0A978UM58"/>
<dbReference type="Proteomes" id="UP000813462">
    <property type="component" value="Unassembled WGS sequence"/>
</dbReference>